<dbReference type="PANTHER" id="PTHR39550:SF1">
    <property type="entry name" value="SLL0658 PROTEIN"/>
    <property type="match status" value="1"/>
</dbReference>
<proteinExistence type="predicted"/>
<protein>
    <submittedName>
        <fullName evidence="1">DUF3368 domain-containing protein</fullName>
    </submittedName>
</protein>
<organism evidence="1 2">
    <name type="scientific">Halosolutus amylolyticus</name>
    <dbReference type="NCBI Taxonomy" id="2932267"/>
    <lineage>
        <taxon>Archaea</taxon>
        <taxon>Methanobacteriati</taxon>
        <taxon>Methanobacteriota</taxon>
        <taxon>Stenosarchaea group</taxon>
        <taxon>Halobacteria</taxon>
        <taxon>Halobacteriales</taxon>
        <taxon>Natrialbaceae</taxon>
        <taxon>Halosolutus</taxon>
    </lineage>
</organism>
<reference evidence="1 2" key="1">
    <citation type="journal article" date="2019" name="Int. J. Syst. Evol. Microbiol.">
        <title>The Global Catalogue of Microorganisms (GCM) 10K type strain sequencing project: providing services to taxonomists for standard genome sequencing and annotation.</title>
        <authorList>
            <consortium name="The Broad Institute Genomics Platform"/>
            <consortium name="The Broad Institute Genome Sequencing Center for Infectious Disease"/>
            <person name="Wu L."/>
            <person name="Ma J."/>
        </authorList>
    </citation>
    <scope>NUCLEOTIDE SEQUENCE [LARGE SCALE GENOMIC DNA]</scope>
    <source>
        <strain evidence="1 2">WLHS5</strain>
    </source>
</reference>
<evidence type="ECO:0000313" key="2">
    <source>
        <dbReference type="Proteomes" id="UP001595898"/>
    </source>
</evidence>
<dbReference type="InterPro" id="IPR021799">
    <property type="entry name" value="PIN-like_prokaryotic"/>
</dbReference>
<gene>
    <name evidence="1" type="ORF">ACFO5R_07755</name>
</gene>
<dbReference type="PANTHER" id="PTHR39550">
    <property type="entry name" value="SLL0658 PROTEIN"/>
    <property type="match status" value="1"/>
</dbReference>
<evidence type="ECO:0000313" key="1">
    <source>
        <dbReference type="EMBL" id="MFC4541821.1"/>
    </source>
</evidence>
<accession>A0ABD5PML2</accession>
<dbReference type="EMBL" id="JBHSFA010000004">
    <property type="protein sequence ID" value="MFC4541821.1"/>
    <property type="molecule type" value="Genomic_DNA"/>
</dbReference>
<comment type="caution">
    <text evidence="1">The sequence shown here is derived from an EMBL/GenBank/DDBJ whole genome shotgun (WGS) entry which is preliminary data.</text>
</comment>
<dbReference type="Proteomes" id="UP001595898">
    <property type="component" value="Unassembled WGS sequence"/>
</dbReference>
<dbReference type="AlphaFoldDB" id="A0ABD5PML2"/>
<dbReference type="RefSeq" id="WP_250142742.1">
    <property type="nucleotide sequence ID" value="NZ_JALIQP010000008.1"/>
</dbReference>
<dbReference type="Pfam" id="PF11848">
    <property type="entry name" value="DUF3368"/>
    <property type="match status" value="1"/>
</dbReference>
<keyword evidence="2" id="KW-1185">Reference proteome</keyword>
<sequence length="142" mass="15789">MTTNAVYEEVVTTGIDEGHADARRIEHVIENGLLSVEEVDQTVLFERLRKNDRLSIADASVLALADQHDGTAIVDERYGRAVASAETVPTRGTAYIVLRLHRDDILTADEAQETIDEMVDAGWYCAPDLYAKISRKIDELSE</sequence>
<name>A0ABD5PML2_9EURY</name>